<accession>C1FF55</accession>
<dbReference type="Gene3D" id="3.30.70.100">
    <property type="match status" value="1"/>
</dbReference>
<keyword evidence="2" id="KW-1185">Reference proteome</keyword>
<dbReference type="AlphaFoldDB" id="C1FF55"/>
<dbReference type="Proteomes" id="UP000002009">
    <property type="component" value="Chromosome 1"/>
</dbReference>
<evidence type="ECO:0000313" key="1">
    <source>
        <dbReference type="EMBL" id="ACO68688.1"/>
    </source>
</evidence>
<evidence type="ECO:0000313" key="2">
    <source>
        <dbReference type="Proteomes" id="UP000002009"/>
    </source>
</evidence>
<protein>
    <submittedName>
        <fullName evidence="1">Uncharacterized protein</fullName>
    </submittedName>
</protein>
<dbReference type="RefSeq" id="XP_002507430.1">
    <property type="nucleotide sequence ID" value="XM_002507384.1"/>
</dbReference>
<sequence length="194" mass="21539">MPQLARYLQINTARDATPTKYDYALVLNGEDIETTPLYGEVQPKKNVTLFGTHNEKDFGVVGNPPATRTFEVIPGSHHVLEASNRKLENVKAVLVVNAICTAVPEPNFYAQVENAGKEIGPMFAQHDGLIVKHFLCSAWGDKDIGGGLYFFETKEQAEAYLASEFWDAILVDTEWDKDSITYELYSVNGYAMAA</sequence>
<dbReference type="KEGG" id="mis:MICPUN_51184"/>
<dbReference type="InParanoid" id="C1FF55"/>
<gene>
    <name evidence="1" type="ORF">MICPUN_51184</name>
</gene>
<organism evidence="1 2">
    <name type="scientific">Micromonas commoda (strain RCC299 / NOUM17 / CCMP2709)</name>
    <name type="common">Picoplanktonic green alga</name>
    <dbReference type="NCBI Taxonomy" id="296587"/>
    <lineage>
        <taxon>Eukaryota</taxon>
        <taxon>Viridiplantae</taxon>
        <taxon>Chlorophyta</taxon>
        <taxon>Mamiellophyceae</taxon>
        <taxon>Mamiellales</taxon>
        <taxon>Mamiellaceae</taxon>
        <taxon>Micromonas</taxon>
    </lineage>
</organism>
<reference evidence="1 2" key="1">
    <citation type="journal article" date="2009" name="Science">
        <title>Green evolution and dynamic adaptations revealed by genomes of the marine picoeukaryotes Micromonas.</title>
        <authorList>
            <person name="Worden A.Z."/>
            <person name="Lee J.H."/>
            <person name="Mock T."/>
            <person name="Rouze P."/>
            <person name="Simmons M.P."/>
            <person name="Aerts A.L."/>
            <person name="Allen A.E."/>
            <person name="Cuvelier M.L."/>
            <person name="Derelle E."/>
            <person name="Everett M.V."/>
            <person name="Foulon E."/>
            <person name="Grimwood J."/>
            <person name="Gundlach H."/>
            <person name="Henrissat B."/>
            <person name="Napoli C."/>
            <person name="McDonald S.M."/>
            <person name="Parker M.S."/>
            <person name="Rombauts S."/>
            <person name="Salamov A."/>
            <person name="Von Dassow P."/>
            <person name="Badger J.H."/>
            <person name="Coutinho P.M."/>
            <person name="Demir E."/>
            <person name="Dubchak I."/>
            <person name="Gentemann C."/>
            <person name="Eikrem W."/>
            <person name="Gready J.E."/>
            <person name="John U."/>
            <person name="Lanier W."/>
            <person name="Lindquist E.A."/>
            <person name="Lucas S."/>
            <person name="Mayer K.F."/>
            <person name="Moreau H."/>
            <person name="Not F."/>
            <person name="Otillar R."/>
            <person name="Panaud O."/>
            <person name="Pangilinan J."/>
            <person name="Paulsen I."/>
            <person name="Piegu B."/>
            <person name="Poliakov A."/>
            <person name="Robbens S."/>
            <person name="Schmutz J."/>
            <person name="Toulza E."/>
            <person name="Wyss T."/>
            <person name="Zelensky A."/>
            <person name="Zhou K."/>
            <person name="Armbrust E.V."/>
            <person name="Bhattacharya D."/>
            <person name="Goodenough U.W."/>
            <person name="Van de Peer Y."/>
            <person name="Grigoriev I.V."/>
        </authorList>
    </citation>
    <scope>NUCLEOTIDE SEQUENCE [LARGE SCALE GENOMIC DNA]</scope>
    <source>
        <strain evidence="2">RCC299 / NOUM17</strain>
    </source>
</reference>
<dbReference type="EMBL" id="CP001574">
    <property type="protein sequence ID" value="ACO68688.1"/>
    <property type="molecule type" value="Genomic_DNA"/>
</dbReference>
<dbReference type="InterPro" id="IPR011008">
    <property type="entry name" value="Dimeric_a/b-barrel"/>
</dbReference>
<dbReference type="GeneID" id="8250354"/>
<proteinExistence type="predicted"/>
<dbReference type="SUPFAM" id="SSF54909">
    <property type="entry name" value="Dimeric alpha+beta barrel"/>
    <property type="match status" value="1"/>
</dbReference>
<name>C1FF55_MICCC</name>